<keyword evidence="4" id="KW-1185">Reference proteome</keyword>
<dbReference type="SUPFAM" id="SSF55021">
    <property type="entry name" value="ACT-like"/>
    <property type="match status" value="1"/>
</dbReference>
<dbReference type="GO" id="GO:0016597">
    <property type="term" value="F:amino acid binding"/>
    <property type="evidence" value="ECO:0007669"/>
    <property type="project" value="UniProtKB-UniRule"/>
</dbReference>
<dbReference type="AlphaFoldDB" id="A0AAD8LXM9"/>
<dbReference type="Proteomes" id="UP001237642">
    <property type="component" value="Unassembled WGS sequence"/>
</dbReference>
<organism evidence="3 4">
    <name type="scientific">Heracleum sosnowskyi</name>
    <dbReference type="NCBI Taxonomy" id="360622"/>
    <lineage>
        <taxon>Eukaryota</taxon>
        <taxon>Viridiplantae</taxon>
        <taxon>Streptophyta</taxon>
        <taxon>Embryophyta</taxon>
        <taxon>Tracheophyta</taxon>
        <taxon>Spermatophyta</taxon>
        <taxon>Magnoliopsida</taxon>
        <taxon>eudicotyledons</taxon>
        <taxon>Gunneridae</taxon>
        <taxon>Pentapetalae</taxon>
        <taxon>asterids</taxon>
        <taxon>campanulids</taxon>
        <taxon>Apiales</taxon>
        <taxon>Apiaceae</taxon>
        <taxon>Apioideae</taxon>
        <taxon>apioid superclade</taxon>
        <taxon>Tordylieae</taxon>
        <taxon>Tordyliinae</taxon>
        <taxon>Heracleum</taxon>
    </lineage>
</organism>
<protein>
    <recommendedName>
        <fullName evidence="2">ACT domain-containing protein ACR</fullName>
    </recommendedName>
    <alternativeName>
        <fullName evidence="2">Protein ACT DOMAIN REPEATS</fullName>
    </alternativeName>
</protein>
<dbReference type="EMBL" id="JAUIZM010000020">
    <property type="protein sequence ID" value="KAK1352054.1"/>
    <property type="molecule type" value="Genomic_DNA"/>
</dbReference>
<comment type="caution">
    <text evidence="3">The sequence shown here is derived from an EMBL/GenBank/DDBJ whole genome shotgun (WGS) entry which is preliminary data.</text>
</comment>
<reference evidence="3" key="1">
    <citation type="submission" date="2023-02" db="EMBL/GenBank/DDBJ databases">
        <title>Genome of toxic invasive species Heracleum sosnowskyi carries increased number of genes despite the absence of recent whole-genome duplications.</title>
        <authorList>
            <person name="Schelkunov M."/>
            <person name="Shtratnikova V."/>
            <person name="Makarenko M."/>
            <person name="Klepikova A."/>
            <person name="Omelchenko D."/>
            <person name="Novikova G."/>
            <person name="Obukhova E."/>
            <person name="Bogdanov V."/>
            <person name="Penin A."/>
            <person name="Logacheva M."/>
        </authorList>
    </citation>
    <scope>NUCLEOTIDE SEQUENCE</scope>
    <source>
        <strain evidence="3">Hsosn_3</strain>
        <tissue evidence="3">Leaf</tissue>
    </source>
</reference>
<evidence type="ECO:0000313" key="3">
    <source>
        <dbReference type="EMBL" id="KAK1352054.1"/>
    </source>
</evidence>
<comment type="function">
    <text evidence="2">Binds amino acids.</text>
</comment>
<name>A0AAD8LXM9_9APIA</name>
<gene>
    <name evidence="3" type="ORF">POM88_053768</name>
</gene>
<evidence type="ECO:0000256" key="1">
    <source>
        <dbReference type="ARBA" id="ARBA00022737"/>
    </source>
</evidence>
<accession>A0AAD8LXM9</accession>
<dbReference type="PANTHER" id="PTHR31096:SF15">
    <property type="entry name" value="ACT DOMAIN-CONTAINING PROTEIN ACR"/>
    <property type="match status" value="1"/>
</dbReference>
<sequence length="107" mass="11719">MLQAQGPRWCNFHSLMRCVGVQSAAAAGCTTIELIGEDRPGLFSQVFADIKCNAESAEVWTHNSRTASVVYITDEIDRYAICSIPWHHNCGGTRGYTGDPQCPQNSV</sequence>
<dbReference type="InterPro" id="IPR045865">
    <property type="entry name" value="ACT-like_dom_sf"/>
</dbReference>
<reference evidence="3" key="2">
    <citation type="submission" date="2023-05" db="EMBL/GenBank/DDBJ databases">
        <authorList>
            <person name="Schelkunov M.I."/>
        </authorList>
    </citation>
    <scope>NUCLEOTIDE SEQUENCE</scope>
    <source>
        <strain evidence="3">Hsosn_3</strain>
        <tissue evidence="3">Leaf</tissue>
    </source>
</reference>
<dbReference type="InterPro" id="IPR040217">
    <property type="entry name" value="ACR1-12"/>
</dbReference>
<dbReference type="PANTHER" id="PTHR31096">
    <property type="entry name" value="ACT DOMAIN-CONTAINING PROTEIN ACR4-RELATED"/>
    <property type="match status" value="1"/>
</dbReference>
<keyword evidence="1 2" id="KW-0677">Repeat</keyword>
<evidence type="ECO:0000313" key="4">
    <source>
        <dbReference type="Proteomes" id="UP001237642"/>
    </source>
</evidence>
<proteinExistence type="predicted"/>
<evidence type="ECO:0000256" key="2">
    <source>
        <dbReference type="RuleBase" id="RU369043"/>
    </source>
</evidence>